<evidence type="ECO:0000256" key="2">
    <source>
        <dbReference type="ARBA" id="ARBA00004740"/>
    </source>
</evidence>
<evidence type="ECO:0000256" key="7">
    <source>
        <dbReference type="ARBA" id="ARBA00022968"/>
    </source>
</evidence>
<dbReference type="EMBL" id="CACRXK020000792">
    <property type="protein sequence ID" value="CAB3984839.1"/>
    <property type="molecule type" value="Genomic_DNA"/>
</dbReference>
<dbReference type="GO" id="GO:0005789">
    <property type="term" value="C:endoplasmic reticulum membrane"/>
    <property type="evidence" value="ECO:0007669"/>
    <property type="project" value="UniProtKB-SubCell"/>
</dbReference>
<keyword evidence="16" id="KW-1185">Reference proteome</keyword>
<protein>
    <recommendedName>
        <fullName evidence="12 13">Mannosyl-oligosaccharide glucosidase</fullName>
        <ecNumber evidence="12 13">3.2.1.106</ecNumber>
    </recommendedName>
</protein>
<feature type="region of interest" description="Disordered" evidence="14">
    <location>
        <begin position="21"/>
        <end position="49"/>
    </location>
</feature>
<evidence type="ECO:0000256" key="6">
    <source>
        <dbReference type="ARBA" id="ARBA00022824"/>
    </source>
</evidence>
<evidence type="ECO:0000256" key="9">
    <source>
        <dbReference type="ARBA" id="ARBA00023136"/>
    </source>
</evidence>
<comment type="similarity">
    <text evidence="3 13">Belongs to the glycosyl hydrolase 63 family.</text>
</comment>
<feature type="compositionally biased region" description="Polar residues" evidence="14">
    <location>
        <begin position="555"/>
        <end position="565"/>
    </location>
</feature>
<dbReference type="InterPro" id="IPR031631">
    <property type="entry name" value="Glyco_hydro_63N"/>
</dbReference>
<dbReference type="Proteomes" id="UP001152795">
    <property type="component" value="Unassembled WGS sequence"/>
</dbReference>
<dbReference type="GO" id="GO:0004573">
    <property type="term" value="F:Glc3Man9GlcNAc2 oligosaccharide glucosidase activity"/>
    <property type="evidence" value="ECO:0007669"/>
    <property type="project" value="UniProtKB-UniRule"/>
</dbReference>
<dbReference type="Gene3D" id="1.50.10.10">
    <property type="match status" value="1"/>
</dbReference>
<dbReference type="PANTHER" id="PTHR10412">
    <property type="entry name" value="MANNOSYL-OLIGOSACCHARIDE GLUCOSIDASE"/>
    <property type="match status" value="1"/>
</dbReference>
<reference evidence="15" key="1">
    <citation type="submission" date="2020-04" db="EMBL/GenBank/DDBJ databases">
        <authorList>
            <person name="Alioto T."/>
            <person name="Alioto T."/>
            <person name="Gomez Garrido J."/>
        </authorList>
    </citation>
    <scope>NUCLEOTIDE SEQUENCE</scope>
    <source>
        <strain evidence="15">A484AB</strain>
    </source>
</reference>
<comment type="function">
    <text evidence="13">Cleaves the distal alpha 1,2-linked glucose residue from the Glc(3)Man(9)GlcNAc(2) oligosaccharide precursor.</text>
</comment>
<dbReference type="GO" id="GO:0009311">
    <property type="term" value="P:oligosaccharide metabolic process"/>
    <property type="evidence" value="ECO:0007669"/>
    <property type="project" value="UniProtKB-UniRule"/>
</dbReference>
<keyword evidence="6 13" id="KW-0256">Endoplasmic reticulum</keyword>
<dbReference type="Pfam" id="PF03200">
    <property type="entry name" value="Glyco_hydro_63"/>
    <property type="match status" value="1"/>
</dbReference>
<sequence>MKRCFLHLFKSIVIIFAKNMPPRKRQQSRDGRPSSRKTTKSSSTKSKFRRKLPSTSTILILAVIFLCSVGVGYLWWNHYLQSRLYTPIAARRMTSRSELGDMGDIRRFWGSYRSNLYFGLRTRSPQSLMLGLMWFSGQSHDGNIHIRHTCEQSDKLPRYGWIRHDGVNFGMEEILDHGYMLSTDFVKRSGGDHGGDWTTRITGQAVESMGKHNQRVSVMFYIMKDGLGTLKPDMKKGILSSVSGNTPELGSFKISFVDGEKNLLSTYLSTYLDKVHNAKDVVMENLRHFNVGNKGKMQLLGLPGRKMVGENSEENFVVFSGVFELPFTVEIAFESSSVKDRINQLTGSVFQENLMKYSDYFEKKFEQKFQLRKKGYSTDEILFAQATLGNAIGGIGYFHGSSLVISDLIKEPVDYWESSLYTGVPSRSFFPRGFLWDEGFHQLLISQWDSTLSTDVIGYWLDLMNIEGWIPREQILGDEARTKVPAEFVVQHNKKANPPALFLPIKAMHQKGLLDGDYIRKLFPRLRAWYNWLNTTQVGKAPSTYRWRGRDGTTDSELNPKTLTSGLDDYPRASHPSDNERHLDLRCWMAFISGVMADITESIGKRSKRYKETYEYLKDESVLTAYHWSEETKSFTDYGNHTKYVTLRQVATKPGMPKRVARAVYKTGPQEKLVGNIGYVSLFPFLLQLLHPNSSKLGDTLEHIRNRSELWSDYGIRSLSKSDPMYDKHNTKHDAPYWRGAIWINLNFLAVRSLHYYSQIEGPHKESCSQLYEDLRKNIIKNIFENYRRTGYVWENYDDKTGKGKGCHPFTGWSSLVVLMMGEMY</sequence>
<evidence type="ECO:0000256" key="10">
    <source>
        <dbReference type="ARBA" id="ARBA00023180"/>
    </source>
</evidence>
<feature type="region of interest" description="Disordered" evidence="14">
    <location>
        <begin position="544"/>
        <end position="576"/>
    </location>
</feature>
<name>A0A7D9HIS6_PARCT</name>
<gene>
    <name evidence="15" type="ORF">PACLA_8A021039</name>
</gene>
<comment type="subcellular location">
    <subcellularLocation>
        <location evidence="1 13">Endoplasmic reticulum membrane</location>
        <topology evidence="1 13">Single-pass type II membrane protein</topology>
    </subcellularLocation>
</comment>
<proteinExistence type="inferred from homology"/>
<dbReference type="AlphaFoldDB" id="A0A7D9HIS6"/>
<dbReference type="PANTHER" id="PTHR10412:SF11">
    <property type="entry name" value="MANNOSYL-OLIGOSACCHARIDE GLUCOSIDASE"/>
    <property type="match status" value="1"/>
</dbReference>
<feature type="transmembrane region" description="Helical" evidence="13">
    <location>
        <begin position="57"/>
        <end position="76"/>
    </location>
</feature>
<comment type="caution">
    <text evidence="15">The sequence shown here is derived from an EMBL/GenBank/DDBJ whole genome shotgun (WGS) entry which is preliminary data.</text>
</comment>
<keyword evidence="5 13" id="KW-0378">Hydrolase</keyword>
<evidence type="ECO:0000313" key="16">
    <source>
        <dbReference type="Proteomes" id="UP001152795"/>
    </source>
</evidence>
<keyword evidence="9 13" id="KW-0472">Membrane</keyword>
<keyword evidence="4 13" id="KW-0812">Transmembrane</keyword>
<dbReference type="EC" id="3.2.1.106" evidence="12 13"/>
<dbReference type="InterPro" id="IPR038518">
    <property type="entry name" value="Glyco_hydro_63N_sf"/>
</dbReference>
<dbReference type="OrthoDB" id="410058at2759"/>
<dbReference type="Gene3D" id="2.70.98.110">
    <property type="entry name" value="Glycosyl hydrolase family 63, N-terminal domain"/>
    <property type="match status" value="1"/>
</dbReference>
<dbReference type="InterPro" id="IPR008928">
    <property type="entry name" value="6-hairpin_glycosidase_sf"/>
</dbReference>
<comment type="pathway">
    <text evidence="2">Glycan metabolism; N-glycan degradation.</text>
</comment>
<dbReference type="Pfam" id="PF16923">
    <property type="entry name" value="Glyco_hydro_63N"/>
    <property type="match status" value="1"/>
</dbReference>
<dbReference type="InterPro" id="IPR004888">
    <property type="entry name" value="Glycoside_hydrolase_63"/>
</dbReference>
<comment type="catalytic activity">
    <reaction evidence="13">
        <text>N(4)-(alpha-D-Glc-(1-&gt;2)-alpha-D-Glc-(1-&gt;3)-alpha-D-Glc-(1-&gt;3)-alpha-D-Man-(1-&gt;2)-alpha-D-Man-(1-&gt;2)-alpha-D-Man-(1-&gt;3)-[alpha-D-Man-(1-&gt;2)-alpha-D-Man-(1-&gt;3)-[alpha-D-Man-(1-&gt;2)-alpha-D-Man-(1-&gt;6)]-alpha-D-Man-(1-&gt;6)]-beta-D-Man-(1-&gt;4)-beta-D-GlcNAc-(1-&gt;4)-beta-D-GlcNAc)-L-asparaginyl-[protein] + H2O = N(4)-(alpha-D-Glc-(1-&gt;3)-alpha-D-Glc-(1-&gt;3)-alpha-D-Man-(1-&gt;2)-alpha-D-Man-(1-&gt;2)-alpha-D-Man-(1-&gt;3)-[alpha-D-Man-(1-&gt;2)-alpha-D-Man-(1-&gt;3)-[alpha-D-Man-(1-&gt;2)-alpha-D-Man-(1-&gt;6)]-alpha-D-Man-(1-&gt;6)]-beta-D-Man-(1-&gt;4)-beta-D-GlcNAc-(1-&gt;4)-beta-D-GlcNAc)-L-asparaginyl-[protein] + beta-D-glucose</text>
        <dbReference type="Rhea" id="RHEA:55988"/>
        <dbReference type="Rhea" id="RHEA-COMP:12806"/>
        <dbReference type="Rhea" id="RHEA-COMP:14355"/>
        <dbReference type="ChEBI" id="CHEBI:15377"/>
        <dbReference type="ChEBI" id="CHEBI:15903"/>
        <dbReference type="ChEBI" id="CHEBI:59082"/>
        <dbReference type="ChEBI" id="CHEBI:132537"/>
        <dbReference type="EC" id="3.2.1.106"/>
    </reaction>
</comment>
<evidence type="ECO:0000256" key="8">
    <source>
        <dbReference type="ARBA" id="ARBA00022989"/>
    </source>
</evidence>
<evidence type="ECO:0000256" key="5">
    <source>
        <dbReference type="ARBA" id="ARBA00022801"/>
    </source>
</evidence>
<dbReference type="FunFam" id="1.50.10.10:FF:000009">
    <property type="entry name" value="mannosyl-oligosaccharide glucosidase"/>
    <property type="match status" value="1"/>
</dbReference>
<evidence type="ECO:0000256" key="13">
    <source>
        <dbReference type="RuleBase" id="RU368089"/>
    </source>
</evidence>
<evidence type="ECO:0000256" key="12">
    <source>
        <dbReference type="ARBA" id="ARBA00038888"/>
    </source>
</evidence>
<keyword evidence="10" id="KW-0325">Glycoprotein</keyword>
<evidence type="ECO:0000256" key="4">
    <source>
        <dbReference type="ARBA" id="ARBA00022692"/>
    </source>
</evidence>
<organism evidence="15 16">
    <name type="scientific">Paramuricea clavata</name>
    <name type="common">Red gorgonian</name>
    <name type="synonym">Violescent sea-whip</name>
    <dbReference type="NCBI Taxonomy" id="317549"/>
    <lineage>
        <taxon>Eukaryota</taxon>
        <taxon>Metazoa</taxon>
        <taxon>Cnidaria</taxon>
        <taxon>Anthozoa</taxon>
        <taxon>Octocorallia</taxon>
        <taxon>Malacalcyonacea</taxon>
        <taxon>Plexauridae</taxon>
        <taxon>Paramuricea</taxon>
    </lineage>
</organism>
<evidence type="ECO:0000256" key="14">
    <source>
        <dbReference type="SAM" id="MobiDB-lite"/>
    </source>
</evidence>
<keyword evidence="11 13" id="KW-0326">Glycosidase</keyword>
<dbReference type="InterPro" id="IPR012341">
    <property type="entry name" value="6hp_glycosidase-like_sf"/>
</dbReference>
<dbReference type="InterPro" id="IPR031335">
    <property type="entry name" value="Glyco_hydro_63_C"/>
</dbReference>
<dbReference type="GO" id="GO:0006487">
    <property type="term" value="P:protein N-linked glycosylation"/>
    <property type="evidence" value="ECO:0007669"/>
    <property type="project" value="UniProtKB-UniRule"/>
</dbReference>
<dbReference type="SUPFAM" id="SSF48208">
    <property type="entry name" value="Six-hairpin glycosidases"/>
    <property type="match status" value="1"/>
</dbReference>
<keyword evidence="8 13" id="KW-1133">Transmembrane helix</keyword>
<accession>A0A7D9HIS6</accession>
<evidence type="ECO:0000313" key="15">
    <source>
        <dbReference type="EMBL" id="CAB3984839.1"/>
    </source>
</evidence>
<evidence type="ECO:0000256" key="1">
    <source>
        <dbReference type="ARBA" id="ARBA00004648"/>
    </source>
</evidence>
<keyword evidence="7" id="KW-0735">Signal-anchor</keyword>
<evidence type="ECO:0000256" key="3">
    <source>
        <dbReference type="ARBA" id="ARBA00010833"/>
    </source>
</evidence>
<evidence type="ECO:0000256" key="11">
    <source>
        <dbReference type="ARBA" id="ARBA00023295"/>
    </source>
</evidence>